<dbReference type="Proteomes" id="UP000614469">
    <property type="component" value="Unassembled WGS sequence"/>
</dbReference>
<keyword evidence="2" id="KW-0489">Methyltransferase</keyword>
<dbReference type="EMBL" id="JACNJN010000149">
    <property type="protein sequence ID" value="MBC8336253.1"/>
    <property type="molecule type" value="Genomic_DNA"/>
</dbReference>
<dbReference type="GO" id="GO:0008168">
    <property type="term" value="F:methyltransferase activity"/>
    <property type="evidence" value="ECO:0007669"/>
    <property type="project" value="UniProtKB-KW"/>
</dbReference>
<proteinExistence type="predicted"/>
<reference evidence="2 3" key="1">
    <citation type="submission" date="2020-08" db="EMBL/GenBank/DDBJ databases">
        <title>Bridging the membrane lipid divide: bacteria of the FCB group superphylum have the potential to synthesize archaeal ether lipids.</title>
        <authorList>
            <person name="Villanueva L."/>
            <person name="Von Meijenfeldt F.A.B."/>
            <person name="Westbye A.B."/>
            <person name="Yadav S."/>
            <person name="Hopmans E.C."/>
            <person name="Dutilh B.E."/>
            <person name="Sinninghe Damste J.S."/>
        </authorList>
    </citation>
    <scope>NUCLEOTIDE SEQUENCE [LARGE SCALE GENOMIC DNA]</scope>
    <source>
        <strain evidence="2">NIOZ-UU36</strain>
    </source>
</reference>
<name>A0A8J6TGT0_9CHLR</name>
<dbReference type="AlphaFoldDB" id="A0A8J6TGT0"/>
<organism evidence="2 3">
    <name type="scientific">Candidatus Desulfolinea nitratireducens</name>
    <dbReference type="NCBI Taxonomy" id="2841698"/>
    <lineage>
        <taxon>Bacteria</taxon>
        <taxon>Bacillati</taxon>
        <taxon>Chloroflexota</taxon>
        <taxon>Anaerolineae</taxon>
        <taxon>Anaerolineales</taxon>
        <taxon>Anaerolineales incertae sedis</taxon>
        <taxon>Candidatus Desulfolinea</taxon>
    </lineage>
</organism>
<sequence>MKEISRVVRSKEKARQTYDGISRWYDLFAASEKKFADLGLEMLNLKSGEIALEIGCGTGHALVALALAAYPATVYGIDISEKMRAIAEKRLLRAGLADAVRLETGDATSLSYADEYFDAIFISFTLELFDTPEIPILLKECQRVLKPTGRLGVVALEKEDSLAVRIYEWFHAKMPALVDCRPIYPVDSLTSTGFKIQEKKILKMWGLPVSIVIGLK</sequence>
<evidence type="ECO:0000259" key="1">
    <source>
        <dbReference type="Pfam" id="PF13649"/>
    </source>
</evidence>
<dbReference type="InterPro" id="IPR050508">
    <property type="entry name" value="Methyltransf_Superfamily"/>
</dbReference>
<dbReference type="PANTHER" id="PTHR42912:SF80">
    <property type="entry name" value="METHYLTRANSFERASE DOMAIN-CONTAINING PROTEIN"/>
    <property type="match status" value="1"/>
</dbReference>
<evidence type="ECO:0000313" key="3">
    <source>
        <dbReference type="Proteomes" id="UP000614469"/>
    </source>
</evidence>
<dbReference type="CDD" id="cd02440">
    <property type="entry name" value="AdoMet_MTases"/>
    <property type="match status" value="1"/>
</dbReference>
<evidence type="ECO:0000313" key="2">
    <source>
        <dbReference type="EMBL" id="MBC8336253.1"/>
    </source>
</evidence>
<keyword evidence="2" id="KW-0808">Transferase</keyword>
<feature type="domain" description="Methyltransferase" evidence="1">
    <location>
        <begin position="52"/>
        <end position="149"/>
    </location>
</feature>
<accession>A0A8J6TGT0</accession>
<protein>
    <submittedName>
        <fullName evidence="2">Methyltransferase domain-containing protein</fullName>
    </submittedName>
</protein>
<dbReference type="InterPro" id="IPR029063">
    <property type="entry name" value="SAM-dependent_MTases_sf"/>
</dbReference>
<dbReference type="Gene3D" id="3.40.50.150">
    <property type="entry name" value="Vaccinia Virus protein VP39"/>
    <property type="match status" value="1"/>
</dbReference>
<comment type="caution">
    <text evidence="2">The sequence shown here is derived from an EMBL/GenBank/DDBJ whole genome shotgun (WGS) entry which is preliminary data.</text>
</comment>
<dbReference type="SUPFAM" id="SSF53335">
    <property type="entry name" value="S-adenosyl-L-methionine-dependent methyltransferases"/>
    <property type="match status" value="1"/>
</dbReference>
<dbReference type="Pfam" id="PF13649">
    <property type="entry name" value="Methyltransf_25"/>
    <property type="match status" value="1"/>
</dbReference>
<gene>
    <name evidence="2" type="ORF">H8E29_13385</name>
</gene>
<dbReference type="GO" id="GO:0032259">
    <property type="term" value="P:methylation"/>
    <property type="evidence" value="ECO:0007669"/>
    <property type="project" value="UniProtKB-KW"/>
</dbReference>
<dbReference type="InterPro" id="IPR041698">
    <property type="entry name" value="Methyltransf_25"/>
</dbReference>
<dbReference type="PANTHER" id="PTHR42912">
    <property type="entry name" value="METHYLTRANSFERASE"/>
    <property type="match status" value="1"/>
</dbReference>